<evidence type="ECO:0000256" key="1">
    <source>
        <dbReference type="SAM" id="MobiDB-lite"/>
    </source>
</evidence>
<dbReference type="Proteomes" id="UP000233551">
    <property type="component" value="Unassembled WGS sequence"/>
</dbReference>
<organism evidence="2 3">
    <name type="scientific">Punica granatum</name>
    <name type="common">Pomegranate</name>
    <dbReference type="NCBI Taxonomy" id="22663"/>
    <lineage>
        <taxon>Eukaryota</taxon>
        <taxon>Viridiplantae</taxon>
        <taxon>Streptophyta</taxon>
        <taxon>Embryophyta</taxon>
        <taxon>Tracheophyta</taxon>
        <taxon>Spermatophyta</taxon>
        <taxon>Magnoliopsida</taxon>
        <taxon>eudicotyledons</taxon>
        <taxon>Gunneridae</taxon>
        <taxon>Pentapetalae</taxon>
        <taxon>rosids</taxon>
        <taxon>malvids</taxon>
        <taxon>Myrtales</taxon>
        <taxon>Lythraceae</taxon>
        <taxon>Punica</taxon>
    </lineage>
</organism>
<comment type="caution">
    <text evidence="2">The sequence shown here is derived from an EMBL/GenBank/DDBJ whole genome shotgun (WGS) entry which is preliminary data.</text>
</comment>
<dbReference type="AlphaFoldDB" id="A0A2I0JJN9"/>
<evidence type="ECO:0000313" key="2">
    <source>
        <dbReference type="EMBL" id="PKI56495.1"/>
    </source>
</evidence>
<evidence type="ECO:0000313" key="3">
    <source>
        <dbReference type="Proteomes" id="UP000233551"/>
    </source>
</evidence>
<dbReference type="EMBL" id="PGOL01001597">
    <property type="protein sequence ID" value="PKI56495.1"/>
    <property type="molecule type" value="Genomic_DNA"/>
</dbReference>
<accession>A0A2I0JJN9</accession>
<feature type="compositionally biased region" description="Basic and acidic residues" evidence="1">
    <location>
        <begin position="8"/>
        <end position="17"/>
    </location>
</feature>
<keyword evidence="3" id="KW-1185">Reference proteome</keyword>
<feature type="region of interest" description="Disordered" evidence="1">
    <location>
        <begin position="1"/>
        <end position="32"/>
    </location>
</feature>
<name>A0A2I0JJN9_PUNGR</name>
<protein>
    <submittedName>
        <fullName evidence="2">Uncharacterized protein</fullName>
    </submittedName>
</protein>
<gene>
    <name evidence="2" type="ORF">CRG98_023133</name>
</gene>
<proteinExistence type="predicted"/>
<feature type="compositionally biased region" description="Basic residues" evidence="1">
    <location>
        <begin position="18"/>
        <end position="29"/>
    </location>
</feature>
<reference evidence="2 3" key="1">
    <citation type="submission" date="2017-11" db="EMBL/GenBank/DDBJ databases">
        <title>De-novo sequencing of pomegranate (Punica granatum L.) genome.</title>
        <authorList>
            <person name="Akparov Z."/>
            <person name="Amiraslanov A."/>
            <person name="Hajiyeva S."/>
            <person name="Abbasov M."/>
            <person name="Kaur K."/>
            <person name="Hamwieh A."/>
            <person name="Solovyev V."/>
            <person name="Salamov A."/>
            <person name="Braich B."/>
            <person name="Kosarev P."/>
            <person name="Mahmoud A."/>
            <person name="Hajiyev E."/>
            <person name="Babayeva S."/>
            <person name="Izzatullayeva V."/>
            <person name="Mammadov A."/>
            <person name="Mammadov A."/>
            <person name="Sharifova S."/>
            <person name="Ojaghi J."/>
            <person name="Eynullazada K."/>
            <person name="Bayramov B."/>
            <person name="Abdulazimova A."/>
            <person name="Shahmuradov I."/>
        </authorList>
    </citation>
    <scope>NUCLEOTIDE SEQUENCE [LARGE SCALE GENOMIC DNA]</scope>
    <source>
        <strain evidence="3">cv. AG2017</strain>
        <tissue evidence="2">Leaf</tissue>
    </source>
</reference>
<sequence length="98" mass="11065">MQWTKPETTGEHKEIVKIARKPRKERKGARVASMAGVAGEIERKKKKKERTGVGRGGVCLEAVKKDEEEEEKIGTLTSRVGCRLGQYQGRRKEEKEGK</sequence>